<dbReference type="InterPro" id="IPR023198">
    <property type="entry name" value="PGP-like_dom2"/>
</dbReference>
<accession>A0A100WFS5</accession>
<dbReference type="SUPFAM" id="SSF56784">
    <property type="entry name" value="HAD-like"/>
    <property type="match status" value="1"/>
</dbReference>
<reference evidence="2" key="1">
    <citation type="journal article" date="2016" name="Genome Announc.">
        <title>Draft Genome Sequences of Five Rapidly Growing Mycobacterium Species, M. thermoresistibile, M. fortuitum subsp. acetamidolyticum, M. canariasense, M. brisbanense, and M. novocastrense.</title>
        <authorList>
            <person name="Katahira K."/>
            <person name="Ogura Y."/>
            <person name="Gotoh Y."/>
            <person name="Hayashi T."/>
        </authorList>
    </citation>
    <scope>NUCLEOTIDE SEQUENCE [LARGE SCALE GENOMIC DNA]</scope>
    <source>
        <strain evidence="2">JCM15298</strain>
    </source>
</reference>
<dbReference type="Proteomes" id="UP000069443">
    <property type="component" value="Unassembled WGS sequence"/>
</dbReference>
<dbReference type="Gene3D" id="3.40.50.1000">
    <property type="entry name" value="HAD superfamily/HAD-like"/>
    <property type="match status" value="1"/>
</dbReference>
<dbReference type="InterPro" id="IPR023214">
    <property type="entry name" value="HAD_sf"/>
</dbReference>
<dbReference type="Gene3D" id="1.10.150.240">
    <property type="entry name" value="Putative phosphatase, domain 2"/>
    <property type="match status" value="1"/>
</dbReference>
<dbReference type="GO" id="GO:0016787">
    <property type="term" value="F:hydrolase activity"/>
    <property type="evidence" value="ECO:0007669"/>
    <property type="project" value="InterPro"/>
</dbReference>
<sequence>MDGALGDIERDGQRRAFNAAFAEHGFDITWSVAEYGRLVRIGDERRRIASALRRRGYGRISPEIASYIQHTKNDIFVEWVLDGDVTPRTGLVDLANRLYAAGISIAAVSVGSPVWVEPLVRQLIGEGIAEVVVTPDDVSPAREPDLHGHALWELGIGPECALAIAGSAHGLRAAAAAKLATVVVPTAYTAGQDFTGAAAVRGDYEGWTVDGCVRLHRHWWNRG</sequence>
<comment type="caution">
    <text evidence="1">The sequence shown here is derived from an EMBL/GenBank/DDBJ whole genome shotgun (WGS) entry which is preliminary data.</text>
</comment>
<dbReference type="InterPro" id="IPR044999">
    <property type="entry name" value="CbbY-like"/>
</dbReference>
<organism evidence="1 2">
    <name type="scientific">Mycolicibacterium canariasense</name>
    <name type="common">Mycobacterium canariasense</name>
    <dbReference type="NCBI Taxonomy" id="228230"/>
    <lineage>
        <taxon>Bacteria</taxon>
        <taxon>Bacillati</taxon>
        <taxon>Actinomycetota</taxon>
        <taxon>Actinomycetes</taxon>
        <taxon>Mycobacteriales</taxon>
        <taxon>Mycobacteriaceae</taxon>
        <taxon>Mycolicibacterium</taxon>
    </lineage>
</organism>
<dbReference type="InterPro" id="IPR036412">
    <property type="entry name" value="HAD-like_sf"/>
</dbReference>
<reference evidence="2" key="2">
    <citation type="submission" date="2016-02" db="EMBL/GenBank/DDBJ databases">
        <title>Draft genome sequence of five rapidly growing Mycobacterium species.</title>
        <authorList>
            <person name="Katahira K."/>
            <person name="Gotou Y."/>
            <person name="Iida K."/>
            <person name="Ogura Y."/>
            <person name="Hayashi T."/>
        </authorList>
    </citation>
    <scope>NUCLEOTIDE SEQUENCE [LARGE SCALE GENOMIC DNA]</scope>
    <source>
        <strain evidence="2">JCM15298</strain>
    </source>
</reference>
<proteinExistence type="predicted"/>
<dbReference type="PANTHER" id="PTHR42896">
    <property type="entry name" value="XYLULOSE-1,5-BISPHOSPHATE (XUBP) PHOSPHATASE"/>
    <property type="match status" value="1"/>
</dbReference>
<dbReference type="Pfam" id="PF00702">
    <property type="entry name" value="Hydrolase"/>
    <property type="match status" value="1"/>
</dbReference>
<keyword evidence="2" id="KW-1185">Reference proteome</keyword>
<dbReference type="AlphaFoldDB" id="A0A100WFS5"/>
<evidence type="ECO:0000313" key="1">
    <source>
        <dbReference type="EMBL" id="GAS97291.1"/>
    </source>
</evidence>
<protein>
    <submittedName>
        <fullName evidence="1">Putative phosphatase/phosphohexomutase</fullName>
    </submittedName>
</protein>
<gene>
    <name evidence="1" type="ORF">RMCC_4257</name>
</gene>
<name>A0A100WFS5_MYCCR</name>
<dbReference type="STRING" id="228230.RMCC_4257"/>
<dbReference type="PANTHER" id="PTHR42896:SF2">
    <property type="entry name" value="CBBY-LIKE PROTEIN"/>
    <property type="match status" value="1"/>
</dbReference>
<evidence type="ECO:0000313" key="2">
    <source>
        <dbReference type="Proteomes" id="UP000069443"/>
    </source>
</evidence>
<dbReference type="EMBL" id="BCSY01000071">
    <property type="protein sequence ID" value="GAS97291.1"/>
    <property type="molecule type" value="Genomic_DNA"/>
</dbReference>